<organism evidence="1 2">
    <name type="scientific">Gossypium stocksii</name>
    <dbReference type="NCBI Taxonomy" id="47602"/>
    <lineage>
        <taxon>Eukaryota</taxon>
        <taxon>Viridiplantae</taxon>
        <taxon>Streptophyta</taxon>
        <taxon>Embryophyta</taxon>
        <taxon>Tracheophyta</taxon>
        <taxon>Spermatophyta</taxon>
        <taxon>Magnoliopsida</taxon>
        <taxon>eudicotyledons</taxon>
        <taxon>Gunneridae</taxon>
        <taxon>Pentapetalae</taxon>
        <taxon>rosids</taxon>
        <taxon>malvids</taxon>
        <taxon>Malvales</taxon>
        <taxon>Malvaceae</taxon>
        <taxon>Malvoideae</taxon>
        <taxon>Gossypium</taxon>
    </lineage>
</organism>
<sequence>MQCVNSKIRVVADKDAGSSYTNGLRGIPARGCDERENRHQIMEEAGTNMNVENSNQQAAYEVVSLCSSFGGKDTILYSCESPTVDEVYDSLTLYDKMKHLVVKIDSQGEGLIIRGRQDQNVDDDCEKTQK</sequence>
<dbReference type="Proteomes" id="UP000828251">
    <property type="component" value="Unassembled WGS sequence"/>
</dbReference>
<reference evidence="1 2" key="1">
    <citation type="journal article" date="2021" name="Plant Biotechnol. J.">
        <title>Multi-omics assisted identification of the key and species-specific regulatory components of drought-tolerant mechanisms in Gossypium stocksii.</title>
        <authorList>
            <person name="Yu D."/>
            <person name="Ke L."/>
            <person name="Zhang D."/>
            <person name="Wu Y."/>
            <person name="Sun Y."/>
            <person name="Mei J."/>
            <person name="Sun J."/>
            <person name="Sun Y."/>
        </authorList>
    </citation>
    <scope>NUCLEOTIDE SEQUENCE [LARGE SCALE GENOMIC DNA]</scope>
    <source>
        <strain evidence="2">cv. E1</strain>
        <tissue evidence="1">Leaf</tissue>
    </source>
</reference>
<dbReference type="AlphaFoldDB" id="A0A9D3UTR7"/>
<accession>A0A9D3UTR7</accession>
<name>A0A9D3UTR7_9ROSI</name>
<evidence type="ECO:0000313" key="1">
    <source>
        <dbReference type="EMBL" id="KAH1057288.1"/>
    </source>
</evidence>
<gene>
    <name evidence="1" type="ORF">J1N35_035353</name>
</gene>
<dbReference type="EMBL" id="JAIQCV010000010">
    <property type="protein sequence ID" value="KAH1057288.1"/>
    <property type="molecule type" value="Genomic_DNA"/>
</dbReference>
<protein>
    <submittedName>
        <fullName evidence="1">Uncharacterized protein</fullName>
    </submittedName>
</protein>
<keyword evidence="2" id="KW-1185">Reference proteome</keyword>
<comment type="caution">
    <text evidence="1">The sequence shown here is derived from an EMBL/GenBank/DDBJ whole genome shotgun (WGS) entry which is preliminary data.</text>
</comment>
<proteinExistence type="predicted"/>
<evidence type="ECO:0000313" key="2">
    <source>
        <dbReference type="Proteomes" id="UP000828251"/>
    </source>
</evidence>